<dbReference type="PANTHER" id="PTHR43289:SF34">
    <property type="entry name" value="SERINE_THREONINE-PROTEIN KINASE YBDM-RELATED"/>
    <property type="match status" value="1"/>
</dbReference>
<evidence type="ECO:0000256" key="5">
    <source>
        <dbReference type="SAM" id="Phobius"/>
    </source>
</evidence>
<keyword evidence="5" id="KW-0812">Transmembrane</keyword>
<dbReference type="InterPro" id="IPR011009">
    <property type="entry name" value="Kinase-like_dom_sf"/>
</dbReference>
<dbReference type="PROSITE" id="PS50011">
    <property type="entry name" value="PROTEIN_KINASE_DOM"/>
    <property type="match status" value="1"/>
</dbReference>
<feature type="domain" description="Protein kinase" evidence="6">
    <location>
        <begin position="10"/>
        <end position="258"/>
    </location>
</feature>
<evidence type="ECO:0000256" key="2">
    <source>
        <dbReference type="ARBA" id="ARBA00022741"/>
    </source>
</evidence>
<keyword evidence="3 7" id="KW-0418">Kinase</keyword>
<keyword evidence="4" id="KW-0067">ATP-binding</keyword>
<dbReference type="Pfam" id="PF00069">
    <property type="entry name" value="Pkinase"/>
    <property type="match status" value="1"/>
</dbReference>
<dbReference type="Gene3D" id="1.10.510.10">
    <property type="entry name" value="Transferase(Phosphotransferase) domain 1"/>
    <property type="match status" value="1"/>
</dbReference>
<dbReference type="InterPro" id="IPR008271">
    <property type="entry name" value="Ser/Thr_kinase_AS"/>
</dbReference>
<dbReference type="Proteomes" id="UP001612741">
    <property type="component" value="Unassembled WGS sequence"/>
</dbReference>
<keyword evidence="8" id="KW-1185">Reference proteome</keyword>
<reference evidence="7 8" key="1">
    <citation type="submission" date="2024-10" db="EMBL/GenBank/DDBJ databases">
        <title>The Natural Products Discovery Center: Release of the First 8490 Sequenced Strains for Exploring Actinobacteria Biosynthetic Diversity.</title>
        <authorList>
            <person name="Kalkreuter E."/>
            <person name="Kautsar S.A."/>
            <person name="Yang D."/>
            <person name="Bader C.D."/>
            <person name="Teijaro C.N."/>
            <person name="Fluegel L."/>
            <person name="Davis C.M."/>
            <person name="Simpson J.R."/>
            <person name="Lauterbach L."/>
            <person name="Steele A.D."/>
            <person name="Gui C."/>
            <person name="Meng S."/>
            <person name="Li G."/>
            <person name="Viehrig K."/>
            <person name="Ye F."/>
            <person name="Su P."/>
            <person name="Kiefer A.F."/>
            <person name="Nichols A."/>
            <person name="Cepeda A.J."/>
            <person name="Yan W."/>
            <person name="Fan B."/>
            <person name="Jiang Y."/>
            <person name="Adhikari A."/>
            <person name="Zheng C.-J."/>
            <person name="Schuster L."/>
            <person name="Cowan T.M."/>
            <person name="Smanski M.J."/>
            <person name="Chevrette M.G."/>
            <person name="De Carvalho L.P.S."/>
            <person name="Shen B."/>
        </authorList>
    </citation>
    <scope>NUCLEOTIDE SEQUENCE [LARGE SCALE GENOMIC DNA]</scope>
    <source>
        <strain evidence="7 8">NPDC050545</strain>
    </source>
</reference>
<organism evidence="7 8">
    <name type="scientific">Nonomuraea typhae</name>
    <dbReference type="NCBI Taxonomy" id="2603600"/>
    <lineage>
        <taxon>Bacteria</taxon>
        <taxon>Bacillati</taxon>
        <taxon>Actinomycetota</taxon>
        <taxon>Actinomycetes</taxon>
        <taxon>Streptosporangiales</taxon>
        <taxon>Streptosporangiaceae</taxon>
        <taxon>Nonomuraea</taxon>
    </lineage>
</organism>
<feature type="transmembrane region" description="Helical" evidence="5">
    <location>
        <begin position="274"/>
        <end position="295"/>
    </location>
</feature>
<evidence type="ECO:0000259" key="6">
    <source>
        <dbReference type="PROSITE" id="PS50011"/>
    </source>
</evidence>
<sequence length="570" mass="61477">MDDFSRIGPYTVLSKLGEGGQGVVYLAEAGNGGPVAVKVLHADFEPGARERFAREFQVLQRVSGFCTARLLDADVASTPPYLVSEYVPGPSLHAYVRAHGPRGAAELERLAVATLTALTAIHRAGIVHRDFKPQNVLMGPDGPRVIDFGIARVLEAEAVTVSEQIGTPTYMAPEQIRGGRFNAAADVFAWGATMVYAATGSSPFAAESVAAVIYRVLTAEPDLRGLPEALRPLVAACLAKDPGRRPTAQALLDQVTALGPMTPIGRLRKRRWPVLAAAGAALILVGGGIAGWLALPRPGEARTPPDYATQATAAAKAAFEARHTFDYASIDADIERARNLMTGTAARDYENLSKSARELIIQYQARQTLQTTDVGLISVAPERVRLVLMGEVTLTQQGKQAQGENPMLFVEMVPHGGDWKMEYGRPQPSGGKPPFQNQVWPPPEIQAITTHIGGCHVETNVSGPYLDNRPEFFDRCLTGKAKNWWRGLAEAPESQIPPSWTGKYQEIITAVAAFPAPDEVRLVHIGASGEGKDRKVVGSQLYARLVDGTWRLEDVVGTLTGRSLFQRNND</sequence>
<keyword evidence="7" id="KW-0723">Serine/threonine-protein kinase</keyword>
<dbReference type="GO" id="GO:0004674">
    <property type="term" value="F:protein serine/threonine kinase activity"/>
    <property type="evidence" value="ECO:0007669"/>
    <property type="project" value="UniProtKB-KW"/>
</dbReference>
<evidence type="ECO:0000313" key="8">
    <source>
        <dbReference type="Proteomes" id="UP001612741"/>
    </source>
</evidence>
<dbReference type="CDD" id="cd14014">
    <property type="entry name" value="STKc_PknB_like"/>
    <property type="match status" value="1"/>
</dbReference>
<keyword evidence="5" id="KW-0472">Membrane</keyword>
<keyword evidence="1" id="KW-0808">Transferase</keyword>
<dbReference type="Gene3D" id="3.30.200.20">
    <property type="entry name" value="Phosphorylase Kinase, domain 1"/>
    <property type="match status" value="1"/>
</dbReference>
<proteinExistence type="predicted"/>
<dbReference type="EMBL" id="JBITGY010000008">
    <property type="protein sequence ID" value="MFI6501784.1"/>
    <property type="molecule type" value="Genomic_DNA"/>
</dbReference>
<keyword evidence="5" id="KW-1133">Transmembrane helix</keyword>
<comment type="caution">
    <text evidence="7">The sequence shown here is derived from an EMBL/GenBank/DDBJ whole genome shotgun (WGS) entry which is preliminary data.</text>
</comment>
<evidence type="ECO:0000256" key="4">
    <source>
        <dbReference type="ARBA" id="ARBA00022840"/>
    </source>
</evidence>
<accession>A0ABW7Z4Y0</accession>
<protein>
    <submittedName>
        <fullName evidence="7">Serine/threonine protein kinase</fullName>
    </submittedName>
</protein>
<dbReference type="PROSITE" id="PS00108">
    <property type="entry name" value="PROTEIN_KINASE_ST"/>
    <property type="match status" value="1"/>
</dbReference>
<evidence type="ECO:0000313" key="7">
    <source>
        <dbReference type="EMBL" id="MFI6501784.1"/>
    </source>
</evidence>
<evidence type="ECO:0000256" key="1">
    <source>
        <dbReference type="ARBA" id="ARBA00022679"/>
    </source>
</evidence>
<dbReference type="RefSeq" id="WP_397086586.1">
    <property type="nucleotide sequence ID" value="NZ_JBITGY010000008.1"/>
</dbReference>
<evidence type="ECO:0000256" key="3">
    <source>
        <dbReference type="ARBA" id="ARBA00022777"/>
    </source>
</evidence>
<gene>
    <name evidence="7" type="ORF">ACIBG2_30695</name>
</gene>
<dbReference type="SUPFAM" id="SSF56112">
    <property type="entry name" value="Protein kinase-like (PK-like)"/>
    <property type="match status" value="1"/>
</dbReference>
<name>A0ABW7Z4Y0_9ACTN</name>
<dbReference type="PANTHER" id="PTHR43289">
    <property type="entry name" value="MITOGEN-ACTIVATED PROTEIN KINASE KINASE KINASE 20-RELATED"/>
    <property type="match status" value="1"/>
</dbReference>
<dbReference type="InterPro" id="IPR000719">
    <property type="entry name" value="Prot_kinase_dom"/>
</dbReference>
<keyword evidence="2" id="KW-0547">Nucleotide-binding</keyword>